<dbReference type="RefSeq" id="XP_025398310.1">
    <property type="nucleotide sequence ID" value="XM_025548602.1"/>
</dbReference>
<dbReference type="GO" id="GO:0051017">
    <property type="term" value="P:actin filament bundle assembly"/>
    <property type="evidence" value="ECO:0007669"/>
    <property type="project" value="TreeGrafter"/>
</dbReference>
<evidence type="ECO:0000313" key="4">
    <source>
        <dbReference type="Proteomes" id="UP000247233"/>
    </source>
</evidence>
<organism evidence="3 4">
    <name type="scientific">Aspergillus heteromorphus CBS 117.55</name>
    <dbReference type="NCBI Taxonomy" id="1448321"/>
    <lineage>
        <taxon>Eukaryota</taxon>
        <taxon>Fungi</taxon>
        <taxon>Dikarya</taxon>
        <taxon>Ascomycota</taxon>
        <taxon>Pezizomycotina</taxon>
        <taxon>Eurotiomycetes</taxon>
        <taxon>Eurotiomycetidae</taxon>
        <taxon>Eurotiales</taxon>
        <taxon>Aspergillaceae</taxon>
        <taxon>Aspergillus</taxon>
        <taxon>Aspergillus subgen. Circumdati</taxon>
    </lineage>
</organism>
<evidence type="ECO:0000313" key="3">
    <source>
        <dbReference type="EMBL" id="PWY78369.1"/>
    </source>
</evidence>
<dbReference type="GO" id="GO:0035091">
    <property type="term" value="F:phosphatidylinositol binding"/>
    <property type="evidence" value="ECO:0007669"/>
    <property type="project" value="TreeGrafter"/>
</dbReference>
<dbReference type="GeneID" id="37070839"/>
<dbReference type="PANTHER" id="PTHR15629:SF2">
    <property type="entry name" value="SH3 DOMAIN-CONTAINING YSC84-LIKE PROTEIN 1"/>
    <property type="match status" value="1"/>
</dbReference>
<proteinExistence type="predicted"/>
<dbReference type="VEuPathDB" id="FungiDB:BO70DRAFT_63608"/>
<accession>A0A317VXK8</accession>
<name>A0A317VXK8_9EURO</name>
<dbReference type="InterPro" id="IPR007461">
    <property type="entry name" value="Ysc84_actin-binding"/>
</dbReference>
<dbReference type="Proteomes" id="UP000247233">
    <property type="component" value="Unassembled WGS sequence"/>
</dbReference>
<evidence type="ECO:0000259" key="2">
    <source>
        <dbReference type="Pfam" id="PF04366"/>
    </source>
</evidence>
<dbReference type="GO" id="GO:0030479">
    <property type="term" value="C:actin cortical patch"/>
    <property type="evidence" value="ECO:0007669"/>
    <property type="project" value="TreeGrafter"/>
</dbReference>
<dbReference type="OrthoDB" id="10255128at2759"/>
<dbReference type="GO" id="GO:0051015">
    <property type="term" value="F:actin filament binding"/>
    <property type="evidence" value="ECO:0007669"/>
    <property type="project" value="TreeGrafter"/>
</dbReference>
<dbReference type="GO" id="GO:0051666">
    <property type="term" value="P:actin cortical patch localization"/>
    <property type="evidence" value="ECO:0007669"/>
    <property type="project" value="TreeGrafter"/>
</dbReference>
<gene>
    <name evidence="3" type="ORF">BO70DRAFT_63608</name>
</gene>
<feature type="domain" description="Ysc84 actin-binding" evidence="2">
    <location>
        <begin position="91"/>
        <end position="214"/>
    </location>
</feature>
<dbReference type="InterPro" id="IPR051702">
    <property type="entry name" value="SH3_domain_YSC84-like"/>
</dbReference>
<dbReference type="InterPro" id="IPR033643">
    <property type="entry name" value="SYLF_SH3YL1-like"/>
</dbReference>
<dbReference type="CDD" id="cd11525">
    <property type="entry name" value="SYLF_SH3YL1_like"/>
    <property type="match status" value="1"/>
</dbReference>
<dbReference type="STRING" id="1448321.A0A317VXK8"/>
<reference evidence="3 4" key="1">
    <citation type="submission" date="2016-12" db="EMBL/GenBank/DDBJ databases">
        <title>The genomes of Aspergillus section Nigri reveals drivers in fungal speciation.</title>
        <authorList>
            <consortium name="DOE Joint Genome Institute"/>
            <person name="Vesth T.C."/>
            <person name="Nybo J."/>
            <person name="Theobald S."/>
            <person name="Brandl J."/>
            <person name="Frisvad J.C."/>
            <person name="Nielsen K.F."/>
            <person name="Lyhne E.K."/>
            <person name="Kogle M.E."/>
            <person name="Kuo A."/>
            <person name="Riley R."/>
            <person name="Clum A."/>
            <person name="Nolan M."/>
            <person name="Lipzen A."/>
            <person name="Salamov A."/>
            <person name="Henrissat B."/>
            <person name="Wiebenga A."/>
            <person name="De Vries R.P."/>
            <person name="Grigoriev I.V."/>
            <person name="Mortensen U.H."/>
            <person name="Andersen M.R."/>
            <person name="Baker S.E."/>
        </authorList>
    </citation>
    <scope>NUCLEOTIDE SEQUENCE [LARGE SCALE GENOMIC DNA]</scope>
    <source>
        <strain evidence="3 4">CBS 117.55</strain>
    </source>
</reference>
<evidence type="ECO:0000256" key="1">
    <source>
        <dbReference type="SAM" id="MobiDB-lite"/>
    </source>
</evidence>
<sequence>MTQGLHNPFPASLRSECSKAAQILEAFTNPDAFNSPSRTLPQRILTGAKGLAILTVAKAAFLGSVRFGSGILVSRLDDGSWSAPSAIVMVGGGFGGQIGVEVTDFVFILHNDLAVRTFAQLGTVTLGINASLALGTLGRNGEIGGAASIGGAVGVFSYGQTKGVFGGASVEGAMIIESRLSNKRLYGRRVTARELLGGEIPPPEEARELLQRLQSGVFEGEDSKSRGLPDESPAGEITIPIPPELPSGEASERAAELPSQVLPHEASQTPSELPSEGSEVSELLSDDAPGDRSPRSELPPITEAFELPAELPAELPGSMVELSPLSPSHPGYSIQRKPTPTSPVSANSTAEPPTRDV</sequence>
<dbReference type="Pfam" id="PF04366">
    <property type="entry name" value="Ysc84"/>
    <property type="match status" value="1"/>
</dbReference>
<comment type="caution">
    <text evidence="3">The sequence shown here is derived from an EMBL/GenBank/DDBJ whole genome shotgun (WGS) entry which is preliminary data.</text>
</comment>
<protein>
    <submittedName>
        <fullName evidence="3">DUF500-domain-containing protein</fullName>
    </submittedName>
</protein>
<dbReference type="AlphaFoldDB" id="A0A317VXK8"/>
<feature type="compositionally biased region" description="Polar residues" evidence="1">
    <location>
        <begin position="336"/>
        <end position="351"/>
    </location>
</feature>
<dbReference type="PANTHER" id="PTHR15629">
    <property type="entry name" value="SH3YL1 PROTEIN"/>
    <property type="match status" value="1"/>
</dbReference>
<feature type="compositionally biased region" description="Low complexity" evidence="1">
    <location>
        <begin position="303"/>
        <end position="316"/>
    </location>
</feature>
<dbReference type="EMBL" id="MSFL01000017">
    <property type="protein sequence ID" value="PWY78369.1"/>
    <property type="molecule type" value="Genomic_DNA"/>
</dbReference>
<feature type="region of interest" description="Disordered" evidence="1">
    <location>
        <begin position="217"/>
        <end position="357"/>
    </location>
</feature>
<keyword evidence="4" id="KW-1185">Reference proteome</keyword>